<protein>
    <recommendedName>
        <fullName evidence="4">F-box domain-containing protein</fullName>
    </recommendedName>
</protein>
<accession>A0ABP0F1R1</accession>
<reference evidence="5 6" key="1">
    <citation type="submission" date="2024-02" db="EMBL/GenBank/DDBJ databases">
        <authorList>
            <person name="Daric V."/>
            <person name="Darras S."/>
        </authorList>
    </citation>
    <scope>NUCLEOTIDE SEQUENCE [LARGE SCALE GENOMIC DNA]</scope>
</reference>
<dbReference type="InterPro" id="IPR036322">
    <property type="entry name" value="WD40_repeat_dom_sf"/>
</dbReference>
<dbReference type="Proteomes" id="UP001642483">
    <property type="component" value="Unassembled WGS sequence"/>
</dbReference>
<evidence type="ECO:0000256" key="3">
    <source>
        <dbReference type="PROSITE-ProRule" id="PRU00221"/>
    </source>
</evidence>
<dbReference type="InterPro" id="IPR001810">
    <property type="entry name" value="F-box_dom"/>
</dbReference>
<dbReference type="SUPFAM" id="SSF50978">
    <property type="entry name" value="WD40 repeat-like"/>
    <property type="match status" value="1"/>
</dbReference>
<name>A0ABP0F1R1_CLALP</name>
<dbReference type="Pfam" id="PF12937">
    <property type="entry name" value="F-box-like"/>
    <property type="match status" value="1"/>
</dbReference>
<dbReference type="Pfam" id="PF00400">
    <property type="entry name" value="WD40"/>
    <property type="match status" value="1"/>
</dbReference>
<dbReference type="InterPro" id="IPR042627">
    <property type="entry name" value="FBXW2"/>
</dbReference>
<evidence type="ECO:0000313" key="6">
    <source>
        <dbReference type="Proteomes" id="UP001642483"/>
    </source>
</evidence>
<sequence>MNQEQFALWCDRLETNFKCLSGDQKIGTVKLLLSCLDVPELQFLSTQSDLLLKRDFVRFLPSEISEKILLHLNPFTLLKCCSVSKTWDKRISSSNTIWRRACLNVGWNMKENPIYGNSWKDTFRTATNYVFKLKSGSEGGEVSMWSTRSKELLYTINTHSVADVLFGYDYIYTASFDATIACWDWRTGALLKEYRGHVGAVYSISSDLEHDLLLSGSADTTSIIWQLSTATMLNVYNGHEEWVLKVLLQKSDVHSLHHKPGDLVVMTMGKGSIKLWPLDKQEVLETLKPPSGTSPLKPNLNFNGRCILCSTESETLEWNFKDLTLTRIFKHSSSQQYCLAIGSRLALMSDITKKSLLIERISHHHTTPSFYRTDDKEQTQTTKIHRSELSMLIAYQLPRFTWYRQGSNFAVGPISWLDGFTEDLQMDLVCACVSSDHSVSLLTIQNKQEWAGFEYAYDNSDMHHTDIDKTRKQISNYLGASEDHGRCIYWVDFLLWLFDLPQMSIWFVATFRDVPWLDATSMSQSRD</sequence>
<proteinExistence type="predicted"/>
<feature type="repeat" description="WD" evidence="3">
    <location>
        <begin position="194"/>
        <end position="235"/>
    </location>
</feature>
<organism evidence="5 6">
    <name type="scientific">Clavelina lepadiformis</name>
    <name type="common">Light-bulb sea squirt</name>
    <name type="synonym">Ascidia lepadiformis</name>
    <dbReference type="NCBI Taxonomy" id="159417"/>
    <lineage>
        <taxon>Eukaryota</taxon>
        <taxon>Metazoa</taxon>
        <taxon>Chordata</taxon>
        <taxon>Tunicata</taxon>
        <taxon>Ascidiacea</taxon>
        <taxon>Aplousobranchia</taxon>
        <taxon>Clavelinidae</taxon>
        <taxon>Clavelina</taxon>
    </lineage>
</organism>
<evidence type="ECO:0000256" key="2">
    <source>
        <dbReference type="ARBA" id="ARBA00022737"/>
    </source>
</evidence>
<dbReference type="PROSITE" id="PS50082">
    <property type="entry name" value="WD_REPEATS_2"/>
    <property type="match status" value="1"/>
</dbReference>
<dbReference type="PANTHER" id="PTHR44436:SF1">
    <property type="entry name" value="F-BOX_WD REPEAT-CONTAINING PROTEIN 2"/>
    <property type="match status" value="1"/>
</dbReference>
<dbReference type="PROSITE" id="PS50294">
    <property type="entry name" value="WD_REPEATS_REGION"/>
    <property type="match status" value="1"/>
</dbReference>
<dbReference type="EMBL" id="CAWYQH010000002">
    <property type="protein sequence ID" value="CAK8673659.1"/>
    <property type="molecule type" value="Genomic_DNA"/>
</dbReference>
<dbReference type="CDD" id="cd22131">
    <property type="entry name" value="F-box_FBXW2"/>
    <property type="match status" value="1"/>
</dbReference>
<keyword evidence="1 3" id="KW-0853">WD repeat</keyword>
<evidence type="ECO:0000256" key="1">
    <source>
        <dbReference type="ARBA" id="ARBA00022574"/>
    </source>
</evidence>
<keyword evidence="6" id="KW-1185">Reference proteome</keyword>
<feature type="domain" description="F-box" evidence="4">
    <location>
        <begin position="54"/>
        <end position="101"/>
    </location>
</feature>
<dbReference type="Gene3D" id="1.20.1280.50">
    <property type="match status" value="1"/>
</dbReference>
<evidence type="ECO:0000259" key="4">
    <source>
        <dbReference type="PROSITE" id="PS50181"/>
    </source>
</evidence>
<gene>
    <name evidence="5" type="ORF">CVLEPA_LOCUS3423</name>
</gene>
<dbReference type="Gene3D" id="2.130.10.10">
    <property type="entry name" value="YVTN repeat-like/Quinoprotein amine dehydrogenase"/>
    <property type="match status" value="1"/>
</dbReference>
<dbReference type="SMART" id="SM00256">
    <property type="entry name" value="FBOX"/>
    <property type="match status" value="1"/>
</dbReference>
<dbReference type="InterPro" id="IPR036047">
    <property type="entry name" value="F-box-like_dom_sf"/>
</dbReference>
<dbReference type="PROSITE" id="PS50181">
    <property type="entry name" value="FBOX"/>
    <property type="match status" value="1"/>
</dbReference>
<dbReference type="InterPro" id="IPR001680">
    <property type="entry name" value="WD40_rpt"/>
</dbReference>
<dbReference type="PANTHER" id="PTHR44436">
    <property type="entry name" value="F-BOX/WD REPEAT-CONTAINING PROTEIN 2"/>
    <property type="match status" value="1"/>
</dbReference>
<dbReference type="SUPFAM" id="SSF81383">
    <property type="entry name" value="F-box domain"/>
    <property type="match status" value="1"/>
</dbReference>
<keyword evidence="2" id="KW-0677">Repeat</keyword>
<dbReference type="SMART" id="SM00320">
    <property type="entry name" value="WD40"/>
    <property type="match status" value="3"/>
</dbReference>
<comment type="caution">
    <text evidence="5">The sequence shown here is derived from an EMBL/GenBank/DDBJ whole genome shotgun (WGS) entry which is preliminary data.</text>
</comment>
<evidence type="ECO:0000313" key="5">
    <source>
        <dbReference type="EMBL" id="CAK8673659.1"/>
    </source>
</evidence>
<dbReference type="InterPro" id="IPR015943">
    <property type="entry name" value="WD40/YVTN_repeat-like_dom_sf"/>
</dbReference>